<proteinExistence type="predicted"/>
<sequence>MTTSSNTIPTLPFDTFSIVRLANQDYAEIETDFVNRQKYHLPDTCQLIKNVNENHSLQFNNEYDNPLILNKGWEEFNNFHNLPKNVEVVLDYYGSGVFSIKNFKELTLKSQLPAFHSKSLIPNKTTCYEVTLMPMNYNGPKLKPLPMDFATFLQDYWFDFITLCGQNGMTMPIGVYRKNDLHRIRLGPN</sequence>
<evidence type="ECO:0000313" key="7">
    <source>
        <dbReference type="Proteomes" id="UP000242715"/>
    </source>
</evidence>
<keyword evidence="5" id="KW-0539">Nucleus</keyword>
<keyword evidence="2" id="KW-0805">Transcription regulation</keyword>
<reference evidence="7" key="1">
    <citation type="journal article" date="2017" name="Front. Plant Sci.">
        <title>Climate Clever Clovers: New Paradigm to Reduce the Environmental Footprint of Ruminants by Breeding Low Methanogenic Forages Utilizing Haplotype Variation.</title>
        <authorList>
            <person name="Kaur P."/>
            <person name="Appels R."/>
            <person name="Bayer P.E."/>
            <person name="Keeble-Gagnere G."/>
            <person name="Wang J."/>
            <person name="Hirakawa H."/>
            <person name="Shirasawa K."/>
            <person name="Vercoe P."/>
            <person name="Stefanova K."/>
            <person name="Durmic Z."/>
            <person name="Nichols P."/>
            <person name="Revell C."/>
            <person name="Isobe S.N."/>
            <person name="Edwards D."/>
            <person name="Erskine W."/>
        </authorList>
    </citation>
    <scope>NUCLEOTIDE SEQUENCE [LARGE SCALE GENOMIC DNA]</scope>
    <source>
        <strain evidence="7">cv. Daliak</strain>
    </source>
</reference>
<evidence type="ECO:0000256" key="3">
    <source>
        <dbReference type="ARBA" id="ARBA00023125"/>
    </source>
</evidence>
<evidence type="ECO:0000313" key="6">
    <source>
        <dbReference type="EMBL" id="GAU41024.1"/>
    </source>
</evidence>
<keyword evidence="7" id="KW-1185">Reference proteome</keyword>
<keyword evidence="4" id="KW-0804">Transcription</keyword>
<dbReference type="InterPro" id="IPR015300">
    <property type="entry name" value="DNA-bd_pseudobarrel_sf"/>
</dbReference>
<evidence type="ECO:0000256" key="2">
    <source>
        <dbReference type="ARBA" id="ARBA00023015"/>
    </source>
</evidence>
<dbReference type="GO" id="GO:0003677">
    <property type="term" value="F:DNA binding"/>
    <property type="evidence" value="ECO:0007669"/>
    <property type="project" value="UniProtKB-KW"/>
</dbReference>
<organism evidence="6 7">
    <name type="scientific">Trifolium subterraneum</name>
    <name type="common">Subterranean clover</name>
    <dbReference type="NCBI Taxonomy" id="3900"/>
    <lineage>
        <taxon>Eukaryota</taxon>
        <taxon>Viridiplantae</taxon>
        <taxon>Streptophyta</taxon>
        <taxon>Embryophyta</taxon>
        <taxon>Tracheophyta</taxon>
        <taxon>Spermatophyta</taxon>
        <taxon>Magnoliopsida</taxon>
        <taxon>eudicotyledons</taxon>
        <taxon>Gunneridae</taxon>
        <taxon>Pentapetalae</taxon>
        <taxon>rosids</taxon>
        <taxon>fabids</taxon>
        <taxon>Fabales</taxon>
        <taxon>Fabaceae</taxon>
        <taxon>Papilionoideae</taxon>
        <taxon>50 kb inversion clade</taxon>
        <taxon>NPAAA clade</taxon>
        <taxon>Hologalegina</taxon>
        <taxon>IRL clade</taxon>
        <taxon>Trifolieae</taxon>
        <taxon>Trifolium</taxon>
    </lineage>
</organism>
<dbReference type="EMBL" id="DF973839">
    <property type="protein sequence ID" value="GAU41024.1"/>
    <property type="molecule type" value="Genomic_DNA"/>
</dbReference>
<dbReference type="Proteomes" id="UP000242715">
    <property type="component" value="Unassembled WGS sequence"/>
</dbReference>
<comment type="subcellular location">
    <subcellularLocation>
        <location evidence="1">Nucleus</location>
    </subcellularLocation>
</comment>
<accession>A0A2Z6N8D5</accession>
<dbReference type="AlphaFoldDB" id="A0A2Z6N8D5"/>
<keyword evidence="3" id="KW-0238">DNA-binding</keyword>
<dbReference type="GO" id="GO:0005634">
    <property type="term" value="C:nucleus"/>
    <property type="evidence" value="ECO:0007669"/>
    <property type="project" value="UniProtKB-SubCell"/>
</dbReference>
<gene>
    <name evidence="6" type="ORF">TSUD_133310</name>
</gene>
<protein>
    <recommendedName>
        <fullName evidence="8">TF-B3 domain-containing protein</fullName>
    </recommendedName>
</protein>
<evidence type="ECO:0000256" key="5">
    <source>
        <dbReference type="ARBA" id="ARBA00023242"/>
    </source>
</evidence>
<dbReference type="Gene3D" id="2.40.330.10">
    <property type="entry name" value="DNA-binding pseudobarrel domain"/>
    <property type="match status" value="1"/>
</dbReference>
<evidence type="ECO:0000256" key="4">
    <source>
        <dbReference type="ARBA" id="ARBA00023163"/>
    </source>
</evidence>
<name>A0A2Z6N8D5_TRISU</name>
<evidence type="ECO:0000256" key="1">
    <source>
        <dbReference type="ARBA" id="ARBA00004123"/>
    </source>
</evidence>
<evidence type="ECO:0008006" key="8">
    <source>
        <dbReference type="Google" id="ProtNLM"/>
    </source>
</evidence>